<dbReference type="InterPro" id="IPR039513">
    <property type="entry name" value="PL-6"/>
</dbReference>
<evidence type="ECO:0000313" key="3">
    <source>
        <dbReference type="Proteomes" id="UP001440984"/>
    </source>
</evidence>
<evidence type="ECO:0000313" key="2">
    <source>
        <dbReference type="EMBL" id="MEQ0558647.1"/>
    </source>
</evidence>
<feature type="signal peptide" evidence="1">
    <location>
        <begin position="1"/>
        <end position="23"/>
    </location>
</feature>
<gene>
    <name evidence="2" type="ORF">ABJI51_06170</name>
</gene>
<dbReference type="InterPro" id="IPR006626">
    <property type="entry name" value="PbH1"/>
</dbReference>
<accession>A0ABV0L8L2</accession>
<evidence type="ECO:0000256" key="1">
    <source>
        <dbReference type="SAM" id="SignalP"/>
    </source>
</evidence>
<keyword evidence="1" id="KW-0732">Signal</keyword>
<dbReference type="Proteomes" id="UP001440984">
    <property type="component" value="Unassembled WGS sequence"/>
</dbReference>
<dbReference type="EMBL" id="JBDZYD010000002">
    <property type="protein sequence ID" value="MEQ0558647.1"/>
    <property type="molecule type" value="Genomic_DNA"/>
</dbReference>
<proteinExistence type="predicted"/>
<sequence>MRLFFVPLVVAALVVVPGPAASAAQVRVTSLPALQSAMDKANPGDTIVLADGTYSAGSTLTIRRSGTGSAPVTVAAEHTGLATITGSKTFAFASGVSNVVLRGFKFRNGATLSVPAGASHNRLTRNDFQLTTGGNWVTVSGDDTVVDRNVFQNRTTEGVFLQVLGPSGGMAQHVHVHHNYFYNHQFTGTNGGESIRVGLSDRQSYSAYALIENNLFEKADGDSEAISVKSSDDVVRYNTIRDSRGYIVLRHGNRSLVEGNLLFGSGIRFHGNDHKVVGNYVANSGDRAIVFGSGEEADSGPASKLHDRPDRVTVAYNTVLGSSSVIDGDGGAYLPKDCVVADNIVKGTSGPLVTLPGGSVVKYEGNITWGGSAGMPSRSVDPKLVKDAAGLYRLSSASPAIDTGVGSYPSAAKDFDLQTRTGTFDVGADEYFASGTTRVPLTRSDVGPSAP</sequence>
<feature type="chain" id="PRO_5047418058" evidence="1">
    <location>
        <begin position="24"/>
        <end position="451"/>
    </location>
</feature>
<dbReference type="InterPro" id="IPR012334">
    <property type="entry name" value="Pectin_lyas_fold"/>
</dbReference>
<protein>
    <submittedName>
        <fullName evidence="2">Polysaccharide lyase 6 family protein</fullName>
    </submittedName>
</protein>
<dbReference type="InterPro" id="IPR011050">
    <property type="entry name" value="Pectin_lyase_fold/virulence"/>
</dbReference>
<comment type="caution">
    <text evidence="2">The sequence shown here is derived from an EMBL/GenBank/DDBJ whole genome shotgun (WGS) entry which is preliminary data.</text>
</comment>
<dbReference type="Pfam" id="PF14592">
    <property type="entry name" value="Chondroitinas_B"/>
    <property type="match status" value="1"/>
</dbReference>
<organism evidence="2 3">
    <name type="scientific">Amycolatopsis melonis</name>
    <dbReference type="NCBI Taxonomy" id="3156488"/>
    <lineage>
        <taxon>Bacteria</taxon>
        <taxon>Bacillati</taxon>
        <taxon>Actinomycetota</taxon>
        <taxon>Actinomycetes</taxon>
        <taxon>Pseudonocardiales</taxon>
        <taxon>Pseudonocardiaceae</taxon>
        <taxon>Amycolatopsis</taxon>
    </lineage>
</organism>
<keyword evidence="3" id="KW-1185">Reference proteome</keyword>
<dbReference type="GO" id="GO:0016829">
    <property type="term" value="F:lyase activity"/>
    <property type="evidence" value="ECO:0007669"/>
    <property type="project" value="UniProtKB-KW"/>
</dbReference>
<keyword evidence="2" id="KW-0456">Lyase</keyword>
<dbReference type="Gene3D" id="2.160.20.10">
    <property type="entry name" value="Single-stranded right-handed beta-helix, Pectin lyase-like"/>
    <property type="match status" value="1"/>
</dbReference>
<dbReference type="SUPFAM" id="SSF51126">
    <property type="entry name" value="Pectin lyase-like"/>
    <property type="match status" value="1"/>
</dbReference>
<name>A0ABV0L8L2_9PSEU</name>
<dbReference type="CDD" id="cd14251">
    <property type="entry name" value="PL-6"/>
    <property type="match status" value="1"/>
</dbReference>
<reference evidence="2 3" key="1">
    <citation type="submission" date="2024-05" db="EMBL/GenBank/DDBJ databases">
        <authorList>
            <person name="Zhao H."/>
            <person name="Xu Y."/>
            <person name="Lin S."/>
            <person name="Spain J.C."/>
            <person name="Zhou N.-Y."/>
        </authorList>
    </citation>
    <scope>NUCLEOTIDE SEQUENCE [LARGE SCALE GENOMIC DNA]</scope>
    <source>
        <strain evidence="2 3">NEAU-NG30</strain>
    </source>
</reference>
<dbReference type="SMART" id="SM00710">
    <property type="entry name" value="PbH1"/>
    <property type="match status" value="6"/>
</dbReference>
<dbReference type="RefSeq" id="WP_348948141.1">
    <property type="nucleotide sequence ID" value="NZ_JBDZYD010000002.1"/>
</dbReference>